<dbReference type="Proteomes" id="UP000647587">
    <property type="component" value="Unassembled WGS sequence"/>
</dbReference>
<dbReference type="InterPro" id="IPR050093">
    <property type="entry name" value="ABC_SmlMolc_Importer"/>
</dbReference>
<evidence type="ECO:0000256" key="7">
    <source>
        <dbReference type="ARBA" id="ARBA00023065"/>
    </source>
</evidence>
<keyword evidence="7" id="KW-0406">Ion transport</keyword>
<dbReference type="PANTHER" id="PTHR42781:SF4">
    <property type="entry name" value="SPERMIDINE_PUTRESCINE IMPORT ATP-BINDING PROTEIN POTA"/>
    <property type="match status" value="1"/>
</dbReference>
<keyword evidence="11" id="KW-1185">Reference proteome</keyword>
<keyword evidence="2" id="KW-1003">Cell membrane</keyword>
<dbReference type="PROSITE" id="PS00211">
    <property type="entry name" value="ABC_TRANSPORTER_1"/>
    <property type="match status" value="1"/>
</dbReference>
<evidence type="ECO:0000259" key="9">
    <source>
        <dbReference type="PROSITE" id="PS50893"/>
    </source>
</evidence>
<keyword evidence="1" id="KW-0813">Transport</keyword>
<organism evidence="10 11">
    <name type="scientific">Deinococcus malanensis</name>
    <dbReference type="NCBI Taxonomy" id="1706855"/>
    <lineage>
        <taxon>Bacteria</taxon>
        <taxon>Thermotogati</taxon>
        <taxon>Deinococcota</taxon>
        <taxon>Deinococci</taxon>
        <taxon>Deinococcales</taxon>
        <taxon>Deinococcaceae</taxon>
        <taxon>Deinococcus</taxon>
    </lineage>
</organism>
<keyword evidence="8" id="KW-0472">Membrane</keyword>
<evidence type="ECO:0000313" key="11">
    <source>
        <dbReference type="Proteomes" id="UP000647587"/>
    </source>
</evidence>
<evidence type="ECO:0000256" key="1">
    <source>
        <dbReference type="ARBA" id="ARBA00022448"/>
    </source>
</evidence>
<dbReference type="InterPro" id="IPR003439">
    <property type="entry name" value="ABC_transporter-like_ATP-bd"/>
</dbReference>
<dbReference type="PANTHER" id="PTHR42781">
    <property type="entry name" value="SPERMIDINE/PUTRESCINE IMPORT ATP-BINDING PROTEIN POTA"/>
    <property type="match status" value="1"/>
</dbReference>
<dbReference type="InterPro" id="IPR015853">
    <property type="entry name" value="ABC_transpr_FbpC"/>
</dbReference>
<dbReference type="InterPro" id="IPR027417">
    <property type="entry name" value="P-loop_NTPase"/>
</dbReference>
<dbReference type="SUPFAM" id="SSF52540">
    <property type="entry name" value="P-loop containing nucleoside triphosphate hydrolases"/>
    <property type="match status" value="1"/>
</dbReference>
<sequence>MTQQSRGSGPALQVQGLCKAFGPVQAAADVSLCVQAGETLALLGPSGCGKSTVLRGVAGLERLDSGRVEVGGRDVSSLPPEARHVGLVFQDYALFPHLSVLGNVSYGPRMRGARRPAAQARAREALALVDLSALEARRPAQLSGGQQQRVALARAVATGSPLLLLDEPLSNLDERLRAQLRTDLHALFARIGAGVLLVTHDQREALALAHRVAVMRAGRIVQQGTAAEVFARPATAWVASFLGHTNVLGGQNGMARLIPESAIRLGQGDCCRVTARQVTELGETVTVRHPLGALTLHLSARERALAQSHMLQLELDLAQVLTLPDDRESPPSVFREPS</sequence>
<evidence type="ECO:0000256" key="8">
    <source>
        <dbReference type="ARBA" id="ARBA00023136"/>
    </source>
</evidence>
<evidence type="ECO:0000256" key="4">
    <source>
        <dbReference type="ARBA" id="ARBA00022741"/>
    </source>
</evidence>
<keyword evidence="5 10" id="KW-0067">ATP-binding</keyword>
<evidence type="ECO:0000313" key="10">
    <source>
        <dbReference type="EMBL" id="GGK16838.1"/>
    </source>
</evidence>
<gene>
    <name evidence="10" type="ORF">GCM10008955_07820</name>
</gene>
<dbReference type="Pfam" id="PF00005">
    <property type="entry name" value="ABC_tran"/>
    <property type="match status" value="1"/>
</dbReference>
<keyword evidence="3" id="KW-0410">Iron transport</keyword>
<dbReference type="RefSeq" id="WP_189004721.1">
    <property type="nucleotide sequence ID" value="NZ_BMPP01000002.1"/>
</dbReference>
<keyword evidence="6" id="KW-0408">Iron</keyword>
<dbReference type="EMBL" id="BMPP01000002">
    <property type="protein sequence ID" value="GGK16838.1"/>
    <property type="molecule type" value="Genomic_DNA"/>
</dbReference>
<dbReference type="InterPro" id="IPR017871">
    <property type="entry name" value="ABC_transporter-like_CS"/>
</dbReference>
<name>A0ABQ2EQ76_9DEIO</name>
<dbReference type="InterPro" id="IPR003593">
    <property type="entry name" value="AAA+_ATPase"/>
</dbReference>
<evidence type="ECO:0000256" key="3">
    <source>
        <dbReference type="ARBA" id="ARBA00022496"/>
    </source>
</evidence>
<keyword evidence="4" id="KW-0547">Nucleotide-binding</keyword>
<dbReference type="Gene3D" id="3.40.50.300">
    <property type="entry name" value="P-loop containing nucleotide triphosphate hydrolases"/>
    <property type="match status" value="1"/>
</dbReference>
<dbReference type="SMART" id="SM00382">
    <property type="entry name" value="AAA"/>
    <property type="match status" value="1"/>
</dbReference>
<comment type="caution">
    <text evidence="10">The sequence shown here is derived from an EMBL/GenBank/DDBJ whole genome shotgun (WGS) entry which is preliminary data.</text>
</comment>
<protein>
    <submittedName>
        <fullName evidence="10">ABC transporter ATP-binding protein</fullName>
    </submittedName>
</protein>
<evidence type="ECO:0000256" key="6">
    <source>
        <dbReference type="ARBA" id="ARBA00023004"/>
    </source>
</evidence>
<evidence type="ECO:0000256" key="2">
    <source>
        <dbReference type="ARBA" id="ARBA00022475"/>
    </source>
</evidence>
<accession>A0ABQ2EQ76</accession>
<dbReference type="PROSITE" id="PS50893">
    <property type="entry name" value="ABC_TRANSPORTER_2"/>
    <property type="match status" value="1"/>
</dbReference>
<reference evidence="11" key="1">
    <citation type="journal article" date="2019" name="Int. J. Syst. Evol. Microbiol.">
        <title>The Global Catalogue of Microorganisms (GCM) 10K type strain sequencing project: providing services to taxonomists for standard genome sequencing and annotation.</title>
        <authorList>
            <consortium name="The Broad Institute Genomics Platform"/>
            <consortium name="The Broad Institute Genome Sequencing Center for Infectious Disease"/>
            <person name="Wu L."/>
            <person name="Ma J."/>
        </authorList>
    </citation>
    <scope>NUCLEOTIDE SEQUENCE [LARGE SCALE GENOMIC DNA]</scope>
    <source>
        <strain evidence="11">JCM 30331</strain>
    </source>
</reference>
<proteinExistence type="predicted"/>
<feature type="domain" description="ABC transporter" evidence="9">
    <location>
        <begin position="12"/>
        <end position="242"/>
    </location>
</feature>
<evidence type="ECO:0000256" key="5">
    <source>
        <dbReference type="ARBA" id="ARBA00022840"/>
    </source>
</evidence>
<dbReference type="CDD" id="cd03259">
    <property type="entry name" value="ABC_Carb_Solutes_like"/>
    <property type="match status" value="1"/>
</dbReference>
<dbReference type="GO" id="GO:0005524">
    <property type="term" value="F:ATP binding"/>
    <property type="evidence" value="ECO:0007669"/>
    <property type="project" value="UniProtKB-KW"/>
</dbReference>